<evidence type="ECO:0000256" key="6">
    <source>
        <dbReference type="ARBA" id="ARBA00022692"/>
    </source>
</evidence>
<evidence type="ECO:0000313" key="14">
    <source>
        <dbReference type="EMBL" id="MFC6023003.1"/>
    </source>
</evidence>
<dbReference type="InterPro" id="IPR003661">
    <property type="entry name" value="HisK_dim/P_dom"/>
</dbReference>
<dbReference type="InterPro" id="IPR036097">
    <property type="entry name" value="HisK_dim/P_sf"/>
</dbReference>
<dbReference type="SUPFAM" id="SSF47384">
    <property type="entry name" value="Homodimeric domain of signal transducing histidine kinase"/>
    <property type="match status" value="1"/>
</dbReference>
<name>A0ABW1KR67_9ACTN</name>
<dbReference type="EC" id="2.7.13.3" evidence="3"/>
<keyword evidence="9" id="KW-0902">Two-component regulatory system</keyword>
<organism evidence="14 15">
    <name type="scientific">Plantactinospora solaniradicis</name>
    <dbReference type="NCBI Taxonomy" id="1723736"/>
    <lineage>
        <taxon>Bacteria</taxon>
        <taxon>Bacillati</taxon>
        <taxon>Actinomycetota</taxon>
        <taxon>Actinomycetes</taxon>
        <taxon>Micromonosporales</taxon>
        <taxon>Micromonosporaceae</taxon>
        <taxon>Plantactinospora</taxon>
    </lineage>
</organism>
<dbReference type="PRINTS" id="PR00344">
    <property type="entry name" value="BCTRLSENSOR"/>
</dbReference>
<dbReference type="InterPro" id="IPR005467">
    <property type="entry name" value="His_kinase_dom"/>
</dbReference>
<dbReference type="PANTHER" id="PTHR43711:SF1">
    <property type="entry name" value="HISTIDINE KINASE 1"/>
    <property type="match status" value="1"/>
</dbReference>
<dbReference type="InterPro" id="IPR036890">
    <property type="entry name" value="HATPase_C_sf"/>
</dbReference>
<dbReference type="PANTHER" id="PTHR43711">
    <property type="entry name" value="TWO-COMPONENT HISTIDINE KINASE"/>
    <property type="match status" value="1"/>
</dbReference>
<reference evidence="15" key="1">
    <citation type="journal article" date="2019" name="Int. J. Syst. Evol. Microbiol.">
        <title>The Global Catalogue of Microorganisms (GCM) 10K type strain sequencing project: providing services to taxonomists for standard genome sequencing and annotation.</title>
        <authorList>
            <consortium name="The Broad Institute Genomics Platform"/>
            <consortium name="The Broad Institute Genome Sequencing Center for Infectious Disease"/>
            <person name="Wu L."/>
            <person name="Ma J."/>
        </authorList>
    </citation>
    <scope>NUCLEOTIDE SEQUENCE [LARGE SCALE GENOMIC DNA]</scope>
    <source>
        <strain evidence="15">ZS-35-S2</strain>
    </source>
</reference>
<evidence type="ECO:0000259" key="12">
    <source>
        <dbReference type="PROSITE" id="PS50109"/>
    </source>
</evidence>
<comment type="caution">
    <text evidence="14">The sequence shown here is derived from an EMBL/GenBank/DDBJ whole genome shotgun (WGS) entry which is preliminary data.</text>
</comment>
<evidence type="ECO:0000256" key="3">
    <source>
        <dbReference type="ARBA" id="ARBA00012438"/>
    </source>
</evidence>
<keyword evidence="6 10" id="KW-0812">Transmembrane</keyword>
<dbReference type="Gene3D" id="3.30.565.10">
    <property type="entry name" value="Histidine kinase-like ATPase, C-terminal domain"/>
    <property type="match status" value="1"/>
</dbReference>
<evidence type="ECO:0000256" key="8">
    <source>
        <dbReference type="ARBA" id="ARBA00022989"/>
    </source>
</evidence>
<dbReference type="Pfam" id="PF00672">
    <property type="entry name" value="HAMP"/>
    <property type="match status" value="1"/>
</dbReference>
<dbReference type="InterPro" id="IPR004358">
    <property type="entry name" value="Sig_transdc_His_kin-like_C"/>
</dbReference>
<evidence type="ECO:0000256" key="10">
    <source>
        <dbReference type="SAM" id="Phobius"/>
    </source>
</evidence>
<dbReference type="Gene3D" id="1.10.287.130">
    <property type="match status" value="1"/>
</dbReference>
<comment type="catalytic activity">
    <reaction evidence="1">
        <text>ATP + protein L-histidine = ADP + protein N-phospho-L-histidine.</text>
        <dbReference type="EC" id="2.7.13.3"/>
    </reaction>
</comment>
<keyword evidence="4" id="KW-0597">Phosphoprotein</keyword>
<dbReference type="SUPFAM" id="SSF158472">
    <property type="entry name" value="HAMP domain-like"/>
    <property type="match status" value="1"/>
</dbReference>
<keyword evidence="7 14" id="KW-0418">Kinase</keyword>
<dbReference type="EMBL" id="JBHSPR010000084">
    <property type="protein sequence ID" value="MFC6023003.1"/>
    <property type="molecule type" value="Genomic_DNA"/>
</dbReference>
<dbReference type="CDD" id="cd06225">
    <property type="entry name" value="HAMP"/>
    <property type="match status" value="1"/>
</dbReference>
<keyword evidence="8 10" id="KW-1133">Transmembrane helix</keyword>
<dbReference type="InterPro" id="IPR003594">
    <property type="entry name" value="HATPase_dom"/>
</dbReference>
<evidence type="ECO:0000256" key="4">
    <source>
        <dbReference type="ARBA" id="ARBA00022553"/>
    </source>
</evidence>
<comment type="subcellular location">
    <subcellularLocation>
        <location evidence="2">Cell membrane</location>
    </subcellularLocation>
</comment>
<dbReference type="Pfam" id="PF02518">
    <property type="entry name" value="HATPase_c"/>
    <property type="match status" value="1"/>
</dbReference>
<evidence type="ECO:0000256" key="5">
    <source>
        <dbReference type="ARBA" id="ARBA00022679"/>
    </source>
</evidence>
<dbReference type="SMART" id="SM00304">
    <property type="entry name" value="HAMP"/>
    <property type="match status" value="1"/>
</dbReference>
<protein>
    <recommendedName>
        <fullName evidence="3">histidine kinase</fullName>
        <ecNumber evidence="3">2.7.13.3</ecNumber>
    </recommendedName>
</protein>
<keyword evidence="10" id="KW-0472">Membrane</keyword>
<gene>
    <name evidence="14" type="ORF">ACFP2T_43490</name>
</gene>
<dbReference type="PROSITE" id="PS50109">
    <property type="entry name" value="HIS_KIN"/>
    <property type="match status" value="1"/>
</dbReference>
<dbReference type="InterPro" id="IPR050736">
    <property type="entry name" value="Sensor_HK_Regulatory"/>
</dbReference>
<evidence type="ECO:0000256" key="2">
    <source>
        <dbReference type="ARBA" id="ARBA00004236"/>
    </source>
</evidence>
<keyword evidence="15" id="KW-1185">Reference proteome</keyword>
<proteinExistence type="predicted"/>
<evidence type="ECO:0000256" key="11">
    <source>
        <dbReference type="SAM" id="SignalP"/>
    </source>
</evidence>
<dbReference type="Proteomes" id="UP001596203">
    <property type="component" value="Unassembled WGS sequence"/>
</dbReference>
<accession>A0ABW1KR67</accession>
<dbReference type="CDD" id="cd00082">
    <property type="entry name" value="HisKA"/>
    <property type="match status" value="1"/>
</dbReference>
<dbReference type="RefSeq" id="WP_377432929.1">
    <property type="nucleotide sequence ID" value="NZ_JBHSPR010000084.1"/>
</dbReference>
<feature type="domain" description="Histidine kinase" evidence="12">
    <location>
        <begin position="332"/>
        <end position="545"/>
    </location>
</feature>
<evidence type="ECO:0000256" key="9">
    <source>
        <dbReference type="ARBA" id="ARBA00023012"/>
    </source>
</evidence>
<feature type="chain" id="PRO_5046360659" description="histidine kinase" evidence="11">
    <location>
        <begin position="21"/>
        <end position="546"/>
    </location>
</feature>
<sequence>MSFRFRVLALVMLVAVSATAATLWLVLRQASRQIDESAVPGATLDRITGQLAEYGSRHGTWEGVAHVVVQLGEQTGQRIHLVSESGWVLVDTDHEANPDEATRRLGTVVGLVNPRPTLDLSGAGRDAVAITAKQLHTYRTGIRYAACLTRSGVEVVQTPGPYGVPTYDVARDRFPNPEAVRSCQERARESPQASRADESQLAACGTSADSQSMNYCLAQAFDARIDEVAPEPARVIVGVGEEGGPGLVVGPLLAAAAGVAAVAIIATALLSHRVLRPIGILTTASQRLGRGDLSSRVPVRGNDELATLARSFNRMADSLQRGEERQRRLVADVAHELRTPLANLRGYLEALSDGVIAPDPELFASLHEEAVLQQRIVDDLQELALAEAGSLAYHRTAVDLAELLETCRTAHGASADAAGVSLTVTATPVAVYADPDRLRQVLGNLITNALCATRPGGQVTLTLEREADSAVVRVVDTGSGIAPDALPHVFDRFWRADSARGRRTGGSGLGLAIVRQIVTDHGGSIKVTSQLGTGTAFTLTLPVTPV</sequence>
<keyword evidence="5" id="KW-0808">Transferase</keyword>
<feature type="signal peptide" evidence="11">
    <location>
        <begin position="1"/>
        <end position="20"/>
    </location>
</feature>
<dbReference type="SMART" id="SM00387">
    <property type="entry name" value="HATPase_c"/>
    <property type="match status" value="1"/>
</dbReference>
<feature type="domain" description="HAMP" evidence="13">
    <location>
        <begin position="272"/>
        <end position="324"/>
    </location>
</feature>
<dbReference type="Pfam" id="PF00512">
    <property type="entry name" value="HisKA"/>
    <property type="match status" value="1"/>
</dbReference>
<dbReference type="GO" id="GO:0016301">
    <property type="term" value="F:kinase activity"/>
    <property type="evidence" value="ECO:0007669"/>
    <property type="project" value="UniProtKB-KW"/>
</dbReference>
<dbReference type="PROSITE" id="PS50885">
    <property type="entry name" value="HAMP"/>
    <property type="match status" value="1"/>
</dbReference>
<evidence type="ECO:0000256" key="1">
    <source>
        <dbReference type="ARBA" id="ARBA00000085"/>
    </source>
</evidence>
<dbReference type="SUPFAM" id="SSF55874">
    <property type="entry name" value="ATPase domain of HSP90 chaperone/DNA topoisomerase II/histidine kinase"/>
    <property type="match status" value="1"/>
</dbReference>
<dbReference type="SMART" id="SM00388">
    <property type="entry name" value="HisKA"/>
    <property type="match status" value="1"/>
</dbReference>
<evidence type="ECO:0000313" key="15">
    <source>
        <dbReference type="Proteomes" id="UP001596203"/>
    </source>
</evidence>
<feature type="transmembrane region" description="Helical" evidence="10">
    <location>
        <begin position="248"/>
        <end position="270"/>
    </location>
</feature>
<dbReference type="CDD" id="cd00075">
    <property type="entry name" value="HATPase"/>
    <property type="match status" value="1"/>
</dbReference>
<evidence type="ECO:0000259" key="13">
    <source>
        <dbReference type="PROSITE" id="PS50885"/>
    </source>
</evidence>
<dbReference type="Gene3D" id="1.10.8.500">
    <property type="entry name" value="HAMP domain in histidine kinase"/>
    <property type="match status" value="1"/>
</dbReference>
<keyword evidence="11" id="KW-0732">Signal</keyword>
<dbReference type="InterPro" id="IPR003660">
    <property type="entry name" value="HAMP_dom"/>
</dbReference>
<evidence type="ECO:0000256" key="7">
    <source>
        <dbReference type="ARBA" id="ARBA00022777"/>
    </source>
</evidence>